<dbReference type="AlphaFoldDB" id="A0A9P6T978"/>
<evidence type="ECO:0000256" key="1">
    <source>
        <dbReference type="SAM" id="MobiDB-lite"/>
    </source>
</evidence>
<gene>
    <name evidence="2" type="ORF">CROQUDRAFT_672706</name>
</gene>
<keyword evidence="3" id="KW-1185">Reference proteome</keyword>
<sequence length="62" mass="6520">MCYNYFMESQGCVSAANAHRCDGLNKTAGEVQVSAQAVITDQPSTHESSKSSGDVKTGGFAF</sequence>
<comment type="caution">
    <text evidence="2">The sequence shown here is derived from an EMBL/GenBank/DDBJ whole genome shotgun (WGS) entry which is preliminary data.</text>
</comment>
<feature type="region of interest" description="Disordered" evidence="1">
    <location>
        <begin position="41"/>
        <end position="62"/>
    </location>
</feature>
<evidence type="ECO:0000313" key="2">
    <source>
        <dbReference type="EMBL" id="KAG0143826.1"/>
    </source>
</evidence>
<accession>A0A9P6T978</accession>
<name>A0A9P6T978_9BASI</name>
<dbReference type="Proteomes" id="UP000886653">
    <property type="component" value="Unassembled WGS sequence"/>
</dbReference>
<reference evidence="2" key="1">
    <citation type="submission" date="2013-11" db="EMBL/GenBank/DDBJ databases">
        <title>Genome sequence of the fusiform rust pathogen reveals effectors for host alternation and coevolution with pine.</title>
        <authorList>
            <consortium name="DOE Joint Genome Institute"/>
            <person name="Smith K."/>
            <person name="Pendleton A."/>
            <person name="Kubisiak T."/>
            <person name="Anderson C."/>
            <person name="Salamov A."/>
            <person name="Aerts A."/>
            <person name="Riley R."/>
            <person name="Clum A."/>
            <person name="Lindquist E."/>
            <person name="Ence D."/>
            <person name="Campbell M."/>
            <person name="Kronenberg Z."/>
            <person name="Feau N."/>
            <person name="Dhillon B."/>
            <person name="Hamelin R."/>
            <person name="Burleigh J."/>
            <person name="Smith J."/>
            <person name="Yandell M."/>
            <person name="Nelson C."/>
            <person name="Grigoriev I."/>
            <person name="Davis J."/>
        </authorList>
    </citation>
    <scope>NUCLEOTIDE SEQUENCE</scope>
    <source>
        <strain evidence="2">G11</strain>
    </source>
</reference>
<proteinExistence type="predicted"/>
<evidence type="ECO:0000313" key="3">
    <source>
        <dbReference type="Proteomes" id="UP000886653"/>
    </source>
</evidence>
<organism evidence="2 3">
    <name type="scientific">Cronartium quercuum f. sp. fusiforme G11</name>
    <dbReference type="NCBI Taxonomy" id="708437"/>
    <lineage>
        <taxon>Eukaryota</taxon>
        <taxon>Fungi</taxon>
        <taxon>Dikarya</taxon>
        <taxon>Basidiomycota</taxon>
        <taxon>Pucciniomycotina</taxon>
        <taxon>Pucciniomycetes</taxon>
        <taxon>Pucciniales</taxon>
        <taxon>Coleosporiaceae</taxon>
        <taxon>Cronartium</taxon>
    </lineage>
</organism>
<protein>
    <submittedName>
        <fullName evidence="2">Uncharacterized protein</fullName>
    </submittedName>
</protein>
<feature type="compositionally biased region" description="Polar residues" evidence="1">
    <location>
        <begin position="41"/>
        <end position="54"/>
    </location>
</feature>
<dbReference type="EMBL" id="MU167309">
    <property type="protein sequence ID" value="KAG0143826.1"/>
    <property type="molecule type" value="Genomic_DNA"/>
</dbReference>